<comment type="caution">
    <text evidence="1">The sequence shown here is derived from an EMBL/GenBank/DDBJ whole genome shotgun (WGS) entry which is preliminary data.</text>
</comment>
<dbReference type="AlphaFoldDB" id="A0A554LLB8"/>
<protein>
    <submittedName>
        <fullName evidence="1">Uncharacterized protein</fullName>
    </submittedName>
</protein>
<dbReference type="Pfam" id="PF20603">
    <property type="entry name" value="Bact_hydrolase"/>
    <property type="match status" value="1"/>
</dbReference>
<name>A0A554LLB8_9BACT</name>
<dbReference type="Proteomes" id="UP000315589">
    <property type="component" value="Unassembled WGS sequence"/>
</dbReference>
<gene>
    <name evidence="1" type="ORF">CEN91_156</name>
</gene>
<evidence type="ECO:0000313" key="1">
    <source>
        <dbReference type="EMBL" id="TSC93668.1"/>
    </source>
</evidence>
<proteinExistence type="predicted"/>
<dbReference type="InterPro" id="IPR046766">
    <property type="entry name" value="Bact_hydrolase"/>
</dbReference>
<dbReference type="EMBL" id="VMGI01000015">
    <property type="protein sequence ID" value="TSC93668.1"/>
    <property type="molecule type" value="Genomic_DNA"/>
</dbReference>
<organism evidence="1 2">
    <name type="scientific">Candidatus Berkelbacteria bacterium Licking1014_85</name>
    <dbReference type="NCBI Taxonomy" id="2017148"/>
    <lineage>
        <taxon>Bacteria</taxon>
        <taxon>Candidatus Berkelbacteria</taxon>
    </lineage>
</organism>
<evidence type="ECO:0000313" key="2">
    <source>
        <dbReference type="Proteomes" id="UP000315589"/>
    </source>
</evidence>
<accession>A0A554LLB8</accession>
<sequence>MNTQTVKPTGCCEPFDPDFSYTTCPKCAKVYGKNYVVLFAQVG</sequence>
<reference evidence="1 2" key="1">
    <citation type="submission" date="2017-07" db="EMBL/GenBank/DDBJ databases">
        <title>Mechanisms for carbon and nitrogen cycling indicate functional differentiation within the Candidate Phyla Radiation.</title>
        <authorList>
            <person name="Danczak R.E."/>
            <person name="Johnston M.D."/>
            <person name="Kenah C."/>
            <person name="Slattery M."/>
            <person name="Wrighton K.C."/>
            <person name="Wilkins M.J."/>
        </authorList>
    </citation>
    <scope>NUCLEOTIDE SEQUENCE [LARGE SCALE GENOMIC DNA]</scope>
    <source>
        <strain evidence="1">Licking1014_85</strain>
    </source>
</reference>